<organism evidence="2 3">
    <name type="scientific">Tenuifilum thalassicum</name>
    <dbReference type="NCBI Taxonomy" id="2590900"/>
    <lineage>
        <taxon>Bacteria</taxon>
        <taxon>Pseudomonadati</taxon>
        <taxon>Bacteroidota</taxon>
        <taxon>Bacteroidia</taxon>
        <taxon>Bacteroidales</taxon>
        <taxon>Tenuifilaceae</taxon>
        <taxon>Tenuifilum</taxon>
    </lineage>
</organism>
<dbReference type="SUPFAM" id="SSF109604">
    <property type="entry name" value="HD-domain/PDEase-like"/>
    <property type="match status" value="1"/>
</dbReference>
<dbReference type="GO" id="GO:0008832">
    <property type="term" value="F:dGTPase activity"/>
    <property type="evidence" value="ECO:0007669"/>
    <property type="project" value="TreeGrafter"/>
</dbReference>
<name>A0A7D3XK55_9BACT</name>
<dbReference type="AlphaFoldDB" id="A0A7D3XK55"/>
<gene>
    <name evidence="2" type="ORF">FHG85_02480</name>
</gene>
<dbReference type="InterPro" id="IPR045509">
    <property type="entry name" value="HD_assoc_2"/>
</dbReference>
<protein>
    <submittedName>
        <fullName evidence="2">HD domain-containing protein</fullName>
    </submittedName>
</protein>
<dbReference type="Proteomes" id="UP000500961">
    <property type="component" value="Chromosome"/>
</dbReference>
<dbReference type="InterPro" id="IPR003607">
    <property type="entry name" value="HD/PDEase_dom"/>
</dbReference>
<dbReference type="SMART" id="SM00471">
    <property type="entry name" value="HDc"/>
    <property type="match status" value="1"/>
</dbReference>
<dbReference type="KEGG" id="ttz:FHG85_02480"/>
<dbReference type="InterPro" id="IPR050135">
    <property type="entry name" value="dGTPase-like"/>
</dbReference>
<dbReference type="Gene3D" id="1.10.3210.10">
    <property type="entry name" value="Hypothetical protein af1432"/>
    <property type="match status" value="1"/>
</dbReference>
<evidence type="ECO:0000313" key="2">
    <source>
        <dbReference type="EMBL" id="QKG79175.1"/>
    </source>
</evidence>
<dbReference type="InterPro" id="IPR006674">
    <property type="entry name" value="HD_domain"/>
</dbReference>
<dbReference type="PANTHER" id="PTHR11373">
    <property type="entry name" value="DEOXYNUCLEOSIDE TRIPHOSPHATE TRIPHOSPHOHYDROLASE"/>
    <property type="match status" value="1"/>
</dbReference>
<sequence>MKPTNKKKIVNDPVHGFISISHPLIFDIIEHPYFQRLRNIKQLGLSHLVYPGATHSRFQHSIGAMHLLDLAIETLRSKGHSVSDEEAEATSVAILLHDIGHGPFSHALEHVIANGINHEFLSKCFLTQLNKEFGGKLSLAIDIFEDKYSRHFLHQLISGQLDMDRMDYLKRDSFYTGVSEGVIGSERIIKMLNVIDDNLVVEAKGIYSIEKFLIARRLMYWQVYLHKTVVAAEQILIKLLNRAKDLIKAGDKSICDGPLYLLLSSSLSKSDFLPSDTSNEIPQPLVLFSKIDDADIMVAAKRWVDHPDKVLSRLASSIVNRRLPSIELSNTPFAPNRIDRLDFEFKNKYPNLSNFSDYFVFSDMISLSAYEPGHESIKILNNNEQLIDIAEASDMLNAKALSNETKKFFLCYPKELRGI</sequence>
<dbReference type="EMBL" id="CP041345">
    <property type="protein sequence ID" value="QKG79175.1"/>
    <property type="molecule type" value="Genomic_DNA"/>
</dbReference>
<evidence type="ECO:0000259" key="1">
    <source>
        <dbReference type="SMART" id="SM00471"/>
    </source>
</evidence>
<feature type="domain" description="HD/PDEase" evidence="1">
    <location>
        <begin position="53"/>
        <end position="178"/>
    </location>
</feature>
<dbReference type="PANTHER" id="PTHR11373:SF4">
    <property type="entry name" value="DEOXYNUCLEOSIDE TRIPHOSPHATE TRIPHOSPHOHYDROLASE SAMHD1"/>
    <property type="match status" value="1"/>
</dbReference>
<reference evidence="2 3" key="1">
    <citation type="submission" date="2019-07" db="EMBL/GenBank/DDBJ databases">
        <title>Thalassofilum flectens gen. nov., sp. nov., a novel moderate thermophilic anaerobe from a shallow sea hot spring in Kunashir Island (Russia), representing a new family in the order Bacteroidales, and proposal of Thalassofilacea fam. nov.</title>
        <authorList>
            <person name="Kochetkova T.V."/>
            <person name="Podosokorskaya O.A."/>
            <person name="Novikov A."/>
            <person name="Elcheninov A.G."/>
            <person name="Toshchakov S.V."/>
            <person name="Kublanov I.V."/>
        </authorList>
    </citation>
    <scope>NUCLEOTIDE SEQUENCE [LARGE SCALE GENOMIC DNA]</scope>
    <source>
        <strain evidence="2 3">38-H</strain>
    </source>
</reference>
<dbReference type="GO" id="GO:0006203">
    <property type="term" value="P:dGTP catabolic process"/>
    <property type="evidence" value="ECO:0007669"/>
    <property type="project" value="TreeGrafter"/>
</dbReference>
<dbReference type="Pfam" id="PF19276">
    <property type="entry name" value="HD_assoc_2"/>
    <property type="match status" value="1"/>
</dbReference>
<proteinExistence type="predicted"/>
<dbReference type="RefSeq" id="WP_173072693.1">
    <property type="nucleotide sequence ID" value="NZ_CP041345.1"/>
</dbReference>
<accession>A0A7D3XK55</accession>
<evidence type="ECO:0000313" key="3">
    <source>
        <dbReference type="Proteomes" id="UP000500961"/>
    </source>
</evidence>
<dbReference type="CDD" id="cd00077">
    <property type="entry name" value="HDc"/>
    <property type="match status" value="1"/>
</dbReference>
<keyword evidence="3" id="KW-1185">Reference proteome</keyword>
<dbReference type="Pfam" id="PF01966">
    <property type="entry name" value="HD"/>
    <property type="match status" value="1"/>
</dbReference>